<dbReference type="EMBL" id="JARVWT010000001">
    <property type="protein sequence ID" value="MDH2329753.1"/>
    <property type="molecule type" value="Genomic_DNA"/>
</dbReference>
<reference evidence="4" key="2">
    <citation type="submission" date="2016-05" db="EMBL/GenBank/DDBJ databases">
        <authorList>
            <person name="Zheng J."/>
            <person name="Timme R."/>
            <person name="Allard M."/>
            <person name="Strain E."/>
            <person name="Luo Y."/>
            <person name="Brown E."/>
        </authorList>
    </citation>
    <scope>NUCLEOTIDE SEQUENCE</scope>
    <source>
        <strain evidence="4">CFSAN034343</strain>
    </source>
</reference>
<dbReference type="EMBL" id="JAEHFQ010000003">
    <property type="protein sequence ID" value="MBM0633231.1"/>
    <property type="molecule type" value="Genomic_DNA"/>
</dbReference>
<dbReference type="RefSeq" id="WP_023987992.1">
    <property type="nucleotide sequence ID" value="NZ_ALJV01000107.1"/>
</dbReference>
<reference evidence="3" key="4">
    <citation type="submission" date="2023-04" db="EMBL/GenBank/DDBJ databases">
        <title>Uncovering the Secrets of Slow-Growing Bacteria in Tropical Savanna Soil through Cultivation and Genomic Analysis.</title>
        <authorList>
            <person name="Goncalves O.S."/>
            <person name="Santana M.F."/>
        </authorList>
    </citation>
    <scope>NUCLEOTIDE SEQUENCE</scope>
    <source>
        <strain evidence="3">ANTI</strain>
    </source>
</reference>
<gene>
    <name evidence="4" type="ORF">A7312_06140</name>
    <name evidence="2" type="ORF">JDW19_08815</name>
    <name evidence="3" type="ORF">QDS18_02625</name>
</gene>
<reference evidence="5" key="1">
    <citation type="submission" date="2016-05" db="EMBL/GenBank/DDBJ databases">
        <title>Whole genome shotgun sequencing of cultured foodborne pathogen.</title>
        <authorList>
            <person name="Zheng J."/>
            <person name="Timme R."/>
            <person name="Allard M."/>
            <person name="Strain E."/>
            <person name="Luo Y."/>
            <person name="Brown E."/>
        </authorList>
    </citation>
    <scope>NUCLEOTIDE SEQUENCE [LARGE SCALE GENOMIC DNA]</scope>
    <source>
        <strain evidence="5">CFSAN034343</strain>
    </source>
</reference>
<accession>A0A1C3CJP1</accession>
<evidence type="ECO:0000313" key="6">
    <source>
        <dbReference type="Proteomes" id="UP000650605"/>
    </source>
</evidence>
<comment type="caution">
    <text evidence="2">The sequence shown here is derived from an EMBL/GenBank/DDBJ whole genome shotgun (WGS) entry which is preliminary data.</text>
</comment>
<dbReference type="Proteomes" id="UP001229409">
    <property type="component" value="Unassembled WGS sequence"/>
</dbReference>
<dbReference type="eggNOG" id="ENOG502ZF4T">
    <property type="taxonomic scope" value="Bacteria"/>
</dbReference>
<feature type="region of interest" description="Disordered" evidence="1">
    <location>
        <begin position="1"/>
        <end position="63"/>
    </location>
</feature>
<dbReference type="EMBL" id="LYND01000129">
    <property type="protein sequence ID" value="ODA08975.1"/>
    <property type="molecule type" value="Genomic_DNA"/>
</dbReference>
<keyword evidence="5" id="KW-1185">Reference proteome</keyword>
<dbReference type="Proteomes" id="UP000094974">
    <property type="component" value="Unassembled WGS sequence"/>
</dbReference>
<sequence>MAQYDSNLDNHSVEAQTQNSVDRLHNAVSQALSHPAEQLIEQAEQSRTHAEHAIQQAKDSLGDDSVEVAEDMLGEEVQRLEQAKKTLRS</sequence>
<evidence type="ECO:0000313" key="2">
    <source>
        <dbReference type="EMBL" id="MBM0633231.1"/>
    </source>
</evidence>
<name>A0A1C3CJP1_PAEPO</name>
<evidence type="ECO:0000313" key="4">
    <source>
        <dbReference type="EMBL" id="ODA08975.1"/>
    </source>
</evidence>
<protein>
    <submittedName>
        <fullName evidence="2">Uncharacterized protein</fullName>
    </submittedName>
</protein>
<proteinExistence type="predicted"/>
<reference evidence="2" key="3">
    <citation type="submission" date="2020-12" db="EMBL/GenBank/DDBJ databases">
        <title>Paenibacillus polymyxa LMG 27872: a double-edged sword.</title>
        <authorList>
            <person name="Langendries S."/>
            <person name="Garcia Mendez S."/>
            <person name="Beirinckx S."/>
            <person name="Viaene T."/>
            <person name="Baeyen S."/>
            <person name="Goeminne G."/>
            <person name="Willems A."/>
            <person name="Debode J."/>
            <person name="Goormachtig S."/>
        </authorList>
    </citation>
    <scope>NUCLEOTIDE SEQUENCE</scope>
    <source>
        <strain evidence="2">LMG 27872</strain>
    </source>
</reference>
<evidence type="ECO:0000313" key="3">
    <source>
        <dbReference type="EMBL" id="MDH2329753.1"/>
    </source>
</evidence>
<dbReference type="Proteomes" id="UP000650605">
    <property type="component" value="Unassembled WGS sequence"/>
</dbReference>
<feature type="compositionally biased region" description="Polar residues" evidence="1">
    <location>
        <begin position="1"/>
        <end position="32"/>
    </location>
</feature>
<organism evidence="2 6">
    <name type="scientific">Paenibacillus polymyxa</name>
    <name type="common">Bacillus polymyxa</name>
    <dbReference type="NCBI Taxonomy" id="1406"/>
    <lineage>
        <taxon>Bacteria</taxon>
        <taxon>Bacillati</taxon>
        <taxon>Bacillota</taxon>
        <taxon>Bacilli</taxon>
        <taxon>Bacillales</taxon>
        <taxon>Paenibacillaceae</taxon>
        <taxon>Paenibacillus</taxon>
    </lineage>
</organism>
<evidence type="ECO:0000256" key="1">
    <source>
        <dbReference type="SAM" id="MobiDB-lite"/>
    </source>
</evidence>
<dbReference type="AlphaFoldDB" id="A0A1C3CJP1"/>
<evidence type="ECO:0000313" key="5">
    <source>
        <dbReference type="Proteomes" id="UP000094974"/>
    </source>
</evidence>